<sequence>MIADLAHRFYESTSTRNYATACSMLTDEAVNQLAGEGETCTSLLEGLVDDIGDGPQLTRWGATPFNTSAIQMDRGAHAQVFGNDLRRPDREPDLIVDLTKRAGQWEITGVSIDRA</sequence>
<organism evidence="1 2">
    <name type="scientific">Luteipulveratus halotolerans</name>
    <dbReference type="NCBI Taxonomy" id="1631356"/>
    <lineage>
        <taxon>Bacteria</taxon>
        <taxon>Bacillati</taxon>
        <taxon>Actinomycetota</taxon>
        <taxon>Actinomycetes</taxon>
        <taxon>Micrococcales</taxon>
        <taxon>Dermacoccaceae</taxon>
        <taxon>Luteipulveratus</taxon>
    </lineage>
</organism>
<dbReference type="EMBL" id="LAIR01000002">
    <property type="protein sequence ID" value="KNX36080.1"/>
    <property type="molecule type" value="Genomic_DNA"/>
</dbReference>
<dbReference type="AlphaFoldDB" id="A0A0L6CET6"/>
<comment type="caution">
    <text evidence="1">The sequence shown here is derived from an EMBL/GenBank/DDBJ whole genome shotgun (WGS) entry which is preliminary data.</text>
</comment>
<protein>
    <submittedName>
        <fullName evidence="1">Uncharacterized protein</fullName>
    </submittedName>
</protein>
<evidence type="ECO:0000313" key="1">
    <source>
        <dbReference type="EMBL" id="KNX36080.1"/>
    </source>
</evidence>
<reference evidence="2" key="1">
    <citation type="submission" date="2015-03" db="EMBL/GenBank/DDBJ databases">
        <title>Luteipulveratus halotolerans sp. nov., a novel actinobacterium (Dermacoccaceae) from Sarawak, Malaysia.</title>
        <authorList>
            <person name="Juboi H."/>
            <person name="Basik A."/>
            <person name="Shamsul S.S."/>
            <person name="Arnold P."/>
            <person name="Schmitt E.K."/>
            <person name="Sanglier J.-J."/>
            <person name="Yeo T."/>
        </authorList>
    </citation>
    <scope>NUCLEOTIDE SEQUENCE [LARGE SCALE GENOMIC DNA]</scope>
    <source>
        <strain evidence="2">C296001</strain>
    </source>
</reference>
<dbReference type="RefSeq" id="WP_050668289.1">
    <property type="nucleotide sequence ID" value="NZ_LAIR01000002.1"/>
</dbReference>
<proteinExistence type="predicted"/>
<keyword evidence="2" id="KW-1185">Reference proteome</keyword>
<name>A0A0L6CET6_9MICO</name>
<dbReference type="Proteomes" id="UP000037397">
    <property type="component" value="Unassembled WGS sequence"/>
</dbReference>
<gene>
    <name evidence="1" type="ORF">VV01_01220</name>
</gene>
<accession>A0A0L6CET6</accession>
<evidence type="ECO:0000313" key="2">
    <source>
        <dbReference type="Proteomes" id="UP000037397"/>
    </source>
</evidence>